<protein>
    <submittedName>
        <fullName evidence="1">Uncharacterized protein</fullName>
    </submittedName>
</protein>
<reference evidence="1 2" key="1">
    <citation type="submission" date="2018-05" db="EMBL/GenBank/DDBJ databases">
        <title>Genomic Encyclopedia of Archaeal and Bacterial Type Strains, Phase II (KMG-II): from individual species to whole genera.</title>
        <authorList>
            <person name="Goeker M."/>
        </authorList>
    </citation>
    <scope>NUCLEOTIDE SEQUENCE [LARGE SCALE GENOMIC DNA]</scope>
    <source>
        <strain evidence="1 2">DSM 22214</strain>
    </source>
</reference>
<dbReference type="Proteomes" id="UP000245489">
    <property type="component" value="Unassembled WGS sequence"/>
</dbReference>
<dbReference type="AlphaFoldDB" id="A0A316E1J5"/>
<comment type="caution">
    <text evidence="1">The sequence shown here is derived from an EMBL/GenBank/DDBJ whole genome shotgun (WGS) entry which is preliminary data.</text>
</comment>
<accession>A0A316E1J5</accession>
<organism evidence="1 2">
    <name type="scientific">Arcicella aurantiaca</name>
    <dbReference type="NCBI Taxonomy" id="591202"/>
    <lineage>
        <taxon>Bacteria</taxon>
        <taxon>Pseudomonadati</taxon>
        <taxon>Bacteroidota</taxon>
        <taxon>Cytophagia</taxon>
        <taxon>Cytophagales</taxon>
        <taxon>Flectobacillaceae</taxon>
        <taxon>Arcicella</taxon>
    </lineage>
</organism>
<sequence length="101" mass="11321">MKPSVLFISASIRSHVLPSLFIADLFADEYNIHYAVTNDILKEIVVKNGYNAFLNSGFRPCIGIEGKYLSEVKKKKQLSGTSQKLFGGMKFMNTEKQNSTL</sequence>
<keyword evidence="2" id="KW-1185">Reference proteome</keyword>
<name>A0A316E1J5_9BACT</name>
<evidence type="ECO:0000313" key="2">
    <source>
        <dbReference type="Proteomes" id="UP000245489"/>
    </source>
</evidence>
<dbReference type="EMBL" id="QGGO01000048">
    <property type="protein sequence ID" value="PWK16680.1"/>
    <property type="molecule type" value="Genomic_DNA"/>
</dbReference>
<proteinExistence type="predicted"/>
<evidence type="ECO:0000313" key="1">
    <source>
        <dbReference type="EMBL" id="PWK16680.1"/>
    </source>
</evidence>
<gene>
    <name evidence="1" type="ORF">LV89_04846</name>
</gene>
<dbReference type="RefSeq" id="WP_109745546.1">
    <property type="nucleotide sequence ID" value="NZ_QGGO01000048.1"/>
</dbReference>